<feature type="chain" id="PRO_5039894494" evidence="3">
    <location>
        <begin position="23"/>
        <end position="474"/>
    </location>
</feature>
<dbReference type="SMART" id="SM00332">
    <property type="entry name" value="PP2Cc"/>
    <property type="match status" value="1"/>
</dbReference>
<sequence>MHFYRLSLVVVVAVTSIIAVVSDCPPHGCSLTAIDVAADGSEKEALTILRKSLLKTSSSDDHDADNRPNTSHSLQNALETLSLAGDDSSVTMTLRGYKGGPPEAQINQDRAILIRPFRISSTERQIAEKEPVTQQLLGVFDGHGTGGEQTSQHALEQVPQLLAEKLKAIAERDTDTPLHEQEEAVKQALVEVFLEVDQTDPTKGAAGCTATVILQLGPKLYIANAGDSISFVGVYVSKKDDSAGSNDANNGNTKERPLQQQVRIVYETREDKPDLPDEHARITAAGGHVNIPANPEVDVPRAYHVDKDGRLLWGLAMSRSLGDWAVQGVIAEPIVDVLDVFEIVQTAMAAHVETCEASITSDDDDADDDNDDKNKYCEALDPSQVHIFAVSATDGMMDELPSNYIGSIVARALFDRTIRLHPLSAAEHLILEAAKGWNRLYNGGYRDDIAIAAAIIYSGESILLSQSRNSTNLR</sequence>
<dbReference type="PANTHER" id="PTHR47992">
    <property type="entry name" value="PROTEIN PHOSPHATASE"/>
    <property type="match status" value="1"/>
</dbReference>
<dbReference type="Proteomes" id="UP000693970">
    <property type="component" value="Unassembled WGS sequence"/>
</dbReference>
<dbReference type="Pfam" id="PF00481">
    <property type="entry name" value="PP2C"/>
    <property type="match status" value="1"/>
</dbReference>
<dbReference type="CDD" id="cd00143">
    <property type="entry name" value="PP2Cc"/>
    <property type="match status" value="1"/>
</dbReference>
<dbReference type="InterPro" id="IPR015655">
    <property type="entry name" value="PP2C"/>
</dbReference>
<feature type="domain" description="PPM-type phosphatase" evidence="4">
    <location>
        <begin position="118"/>
        <end position="456"/>
    </location>
</feature>
<protein>
    <submittedName>
        <fullName evidence="5">Protein phosphatase 2C</fullName>
    </submittedName>
</protein>
<organism evidence="5 6">
    <name type="scientific">Nitzschia inconspicua</name>
    <dbReference type="NCBI Taxonomy" id="303405"/>
    <lineage>
        <taxon>Eukaryota</taxon>
        <taxon>Sar</taxon>
        <taxon>Stramenopiles</taxon>
        <taxon>Ochrophyta</taxon>
        <taxon>Bacillariophyta</taxon>
        <taxon>Bacillariophyceae</taxon>
        <taxon>Bacillariophycidae</taxon>
        <taxon>Bacillariales</taxon>
        <taxon>Bacillariaceae</taxon>
        <taxon>Nitzschia</taxon>
    </lineage>
</organism>
<name>A0A9K3KZK3_9STRA</name>
<evidence type="ECO:0000256" key="2">
    <source>
        <dbReference type="RuleBase" id="RU003465"/>
    </source>
</evidence>
<evidence type="ECO:0000256" key="1">
    <source>
        <dbReference type="ARBA" id="ARBA00004170"/>
    </source>
</evidence>
<evidence type="ECO:0000313" key="6">
    <source>
        <dbReference type="Proteomes" id="UP000693970"/>
    </source>
</evidence>
<dbReference type="GO" id="GO:0016020">
    <property type="term" value="C:membrane"/>
    <property type="evidence" value="ECO:0007669"/>
    <property type="project" value="UniProtKB-SubCell"/>
</dbReference>
<comment type="similarity">
    <text evidence="2">Belongs to the PP2C family.</text>
</comment>
<reference evidence="5" key="2">
    <citation type="submission" date="2021-04" db="EMBL/GenBank/DDBJ databases">
        <authorList>
            <person name="Podell S."/>
        </authorList>
    </citation>
    <scope>NUCLEOTIDE SEQUENCE</scope>
    <source>
        <strain evidence="5">Hildebrandi</strain>
    </source>
</reference>
<dbReference type="GO" id="GO:0004722">
    <property type="term" value="F:protein serine/threonine phosphatase activity"/>
    <property type="evidence" value="ECO:0007669"/>
    <property type="project" value="InterPro"/>
</dbReference>
<dbReference type="PROSITE" id="PS51746">
    <property type="entry name" value="PPM_2"/>
    <property type="match status" value="1"/>
</dbReference>
<proteinExistence type="inferred from homology"/>
<comment type="subcellular location">
    <subcellularLocation>
        <location evidence="1">Membrane</location>
        <topology evidence="1">Peripheral membrane protein</topology>
    </subcellularLocation>
</comment>
<comment type="caution">
    <text evidence="5">The sequence shown here is derived from an EMBL/GenBank/DDBJ whole genome shotgun (WGS) entry which is preliminary data.</text>
</comment>
<keyword evidence="2" id="KW-0378">Hydrolase</keyword>
<dbReference type="GO" id="GO:0043169">
    <property type="term" value="F:cation binding"/>
    <property type="evidence" value="ECO:0007669"/>
    <property type="project" value="InterPro"/>
</dbReference>
<gene>
    <name evidence="5" type="ORF">IV203_008916</name>
</gene>
<reference evidence="5" key="1">
    <citation type="journal article" date="2021" name="Sci. Rep.">
        <title>Diploid genomic architecture of Nitzschia inconspicua, an elite biomass production diatom.</title>
        <authorList>
            <person name="Oliver A."/>
            <person name="Podell S."/>
            <person name="Pinowska A."/>
            <person name="Traller J.C."/>
            <person name="Smith S.R."/>
            <person name="McClure R."/>
            <person name="Beliaev A."/>
            <person name="Bohutskyi P."/>
            <person name="Hill E.A."/>
            <person name="Rabines A."/>
            <person name="Zheng H."/>
            <person name="Allen L.Z."/>
            <person name="Kuo A."/>
            <person name="Grigoriev I.V."/>
            <person name="Allen A.E."/>
            <person name="Hazlebeck D."/>
            <person name="Allen E.E."/>
        </authorList>
    </citation>
    <scope>NUCLEOTIDE SEQUENCE</scope>
    <source>
        <strain evidence="5">Hildebrandi</strain>
    </source>
</reference>
<keyword evidence="2" id="KW-0904">Protein phosphatase</keyword>
<dbReference type="EMBL" id="JAGRRH010000017">
    <property type="protein sequence ID" value="KAG7352868.1"/>
    <property type="molecule type" value="Genomic_DNA"/>
</dbReference>
<dbReference type="InterPro" id="IPR001932">
    <property type="entry name" value="PPM-type_phosphatase-like_dom"/>
</dbReference>
<evidence type="ECO:0000256" key="3">
    <source>
        <dbReference type="SAM" id="SignalP"/>
    </source>
</evidence>
<dbReference type="AlphaFoldDB" id="A0A9K3KZK3"/>
<dbReference type="PROSITE" id="PS01032">
    <property type="entry name" value="PPM_1"/>
    <property type="match status" value="1"/>
</dbReference>
<feature type="signal peptide" evidence="3">
    <location>
        <begin position="1"/>
        <end position="22"/>
    </location>
</feature>
<accession>A0A9K3KZK3</accession>
<keyword evidence="3" id="KW-0732">Signal</keyword>
<keyword evidence="6" id="KW-1185">Reference proteome</keyword>
<evidence type="ECO:0000259" key="4">
    <source>
        <dbReference type="PROSITE" id="PS51746"/>
    </source>
</evidence>
<evidence type="ECO:0000313" key="5">
    <source>
        <dbReference type="EMBL" id="KAG7352868.1"/>
    </source>
</evidence>
<dbReference type="OrthoDB" id="42812at2759"/>
<dbReference type="InterPro" id="IPR000222">
    <property type="entry name" value="PP2C_BS"/>
</dbReference>